<name>A0A1J1H0T8_PLARL</name>
<reference evidence="1 2" key="1">
    <citation type="submission" date="2015-04" db="EMBL/GenBank/DDBJ databases">
        <authorList>
            <consortium name="Pathogen Informatics"/>
        </authorList>
    </citation>
    <scope>NUCLEOTIDE SEQUENCE [LARGE SCALE GENOMIC DNA]</scope>
    <source>
        <strain evidence="1 2">SGS1</strain>
    </source>
</reference>
<organism evidence="1 2">
    <name type="scientific">Plasmodium relictum</name>
    <dbReference type="NCBI Taxonomy" id="85471"/>
    <lineage>
        <taxon>Eukaryota</taxon>
        <taxon>Sar</taxon>
        <taxon>Alveolata</taxon>
        <taxon>Apicomplexa</taxon>
        <taxon>Aconoidasida</taxon>
        <taxon>Haemosporida</taxon>
        <taxon>Plasmodiidae</taxon>
        <taxon>Plasmodium</taxon>
        <taxon>Plasmodium (Haemamoeba)</taxon>
    </lineage>
</organism>
<dbReference type="OrthoDB" id="392903at2759"/>
<dbReference type="Proteomes" id="UP000220158">
    <property type="component" value="Chromosome 1"/>
</dbReference>
<dbReference type="VEuPathDB" id="PlasmoDB:PRELSG_0105400"/>
<evidence type="ECO:0000313" key="2">
    <source>
        <dbReference type="Proteomes" id="UP000220158"/>
    </source>
</evidence>
<dbReference type="EMBL" id="LN835296">
    <property type="protein sequence ID" value="CRG98405.1"/>
    <property type="molecule type" value="Genomic_DNA"/>
</dbReference>
<dbReference type="RefSeq" id="XP_028531415.1">
    <property type="nucleotide sequence ID" value="XM_028678478.1"/>
</dbReference>
<evidence type="ECO:0000313" key="1">
    <source>
        <dbReference type="EMBL" id="CRG98405.1"/>
    </source>
</evidence>
<protein>
    <submittedName>
        <fullName evidence="1">Uncharacterized protein</fullName>
    </submittedName>
</protein>
<accession>A0A1J1H0T8</accession>
<gene>
    <name evidence="1" type="ORF">PRELSG_0105400</name>
</gene>
<dbReference type="GeneID" id="39734304"/>
<dbReference type="AlphaFoldDB" id="A0A1J1H0T8"/>
<sequence>MNKSLEVIGEGRKVIVLRKIDLEEEKRRIYFNNSKYLCEELNIINYDSHFANIIFFFTYFHLFKHIHFYSNIFVKNSVIKVVKNNETKNLNITLQHNWVKRLSYKKSKIFDNSFFTYNNFVIFHPYFAEIIRKTIDLYNNKKKKTTNKILTNKRNSDKIIENKFTKIKNLLKYISVKNIFNLKENLLKYFRKLSYNILQYTIIFFSRKLKKISNEKKKNKYVFREIYDSHDFIYCSNSNKNDFGYLEENLFYIPSYILGNTKDHKINTILNNKRENKNEEYLNDIIHKKRQKNILKYNFRNDVLNSSKHNINGICKIGKIYNNKVVCNNDKKNMKNLVGTYISIELKLKCGISDYKNMFDRYNIQQLIKKKNQNKKYLSLYIPSNFFNLRYWDILTNLYYIFLFKSNNINFYINDKKHKNTSLYFFNYLYNFFSYYSFYLLPNNSYEFYFNYLNYYRKQNTGNILFYNLEKKDSNIYKSEIKHLRDKLSKSESINNLMRYCKKCFYLNEKKCYAVNENNLKNKLNFNSGKENVYKNNKLENFEYNQMKRENVDDPNLIKAFHKSFFFIHLFNLLPKKKKKNVNEKCNICHINENNNIKIFKKKSIKVKKHYKKFYSLYKKVSKKFKKKISVVSKHELGLKKNIYKKIKEKANKSFLYKINKKLYYLYDKKFNKKCFFNLLMLYKLNIIKKYVNNFQYYIIFKIKEIKILFQKKIYKQVNESINCFFNKLSNIFNKKKKISKYEGSDNKEILGDIDSIKNFHYSSSKIKGDPFEININNESLLIISCIIRKEKYLFYKLLYFQCFNAGQVQLIYCMMKFIKIFEEMFDLRKSDEYFTNFKYYKKSLNNIFNVNTNYYFKKNKYLLHVLDIKKIKRLTDYIFNSKKKKKKNIKYSSFIYLQNSHFILGNEILIDAMNMFNEVTDYKFNDLRIELKKNTRKLYMKLCKQKSYKKREYCYRYNSKKNIYKKQVIQEVLSKESLATFDHFYYLTNESFANIFRNINYSKKKKINKKIMCIYKNMIYFICRFLMSKTFCDNSTIFNIYYKNDNVYDHHTTMFLKNNRFKLLILNKTNRNITSRKNYNTKEFSEGSEDKYNSSYKMKKKYITKNIFSSYLSPFLKIHLKRKKLRYINKINKELKKMVINRYIKEKNKKIYYRISLIDLPIKPINKINYWTKQMGDIISTYKDFCVN</sequence>
<dbReference type="KEGG" id="prel:PRELSG_0105400"/>
<proteinExistence type="predicted"/>
<keyword evidence="2" id="KW-1185">Reference proteome</keyword>